<name>A0A067BSU0_SAPPC</name>
<keyword evidence="3" id="KW-1185">Reference proteome</keyword>
<dbReference type="OrthoDB" id="419711at2759"/>
<dbReference type="AlphaFoldDB" id="A0A067BSU0"/>
<dbReference type="GO" id="GO:0016020">
    <property type="term" value="C:membrane"/>
    <property type="evidence" value="ECO:0007669"/>
    <property type="project" value="TreeGrafter"/>
</dbReference>
<evidence type="ECO:0000256" key="1">
    <source>
        <dbReference type="SAM" id="Phobius"/>
    </source>
</evidence>
<feature type="transmembrane region" description="Helical" evidence="1">
    <location>
        <begin position="6"/>
        <end position="25"/>
    </location>
</feature>
<protein>
    <submittedName>
        <fullName evidence="2">Uncharacterized protein</fullName>
    </submittedName>
</protein>
<feature type="transmembrane region" description="Helical" evidence="1">
    <location>
        <begin position="46"/>
        <end position="66"/>
    </location>
</feature>
<feature type="transmembrane region" description="Helical" evidence="1">
    <location>
        <begin position="205"/>
        <end position="227"/>
    </location>
</feature>
<dbReference type="GeneID" id="24138351"/>
<dbReference type="KEGG" id="spar:SPRG_16759"/>
<evidence type="ECO:0000313" key="2">
    <source>
        <dbReference type="EMBL" id="KDO17687.1"/>
    </source>
</evidence>
<feature type="transmembrane region" description="Helical" evidence="1">
    <location>
        <begin position="103"/>
        <end position="126"/>
    </location>
</feature>
<evidence type="ECO:0000313" key="3">
    <source>
        <dbReference type="Proteomes" id="UP000030745"/>
    </source>
</evidence>
<dbReference type="VEuPathDB" id="FungiDB:SPRG_16759"/>
<organism evidence="2 3">
    <name type="scientific">Saprolegnia parasitica (strain CBS 223.65)</name>
    <dbReference type="NCBI Taxonomy" id="695850"/>
    <lineage>
        <taxon>Eukaryota</taxon>
        <taxon>Sar</taxon>
        <taxon>Stramenopiles</taxon>
        <taxon>Oomycota</taxon>
        <taxon>Saprolegniomycetes</taxon>
        <taxon>Saprolegniales</taxon>
        <taxon>Saprolegniaceae</taxon>
        <taxon>Saprolegnia</taxon>
    </lineage>
</organism>
<reference evidence="2 3" key="1">
    <citation type="journal article" date="2013" name="PLoS Genet.">
        <title>Distinctive expansion of potential virulence genes in the genome of the oomycete fish pathogen Saprolegnia parasitica.</title>
        <authorList>
            <person name="Jiang R.H."/>
            <person name="de Bruijn I."/>
            <person name="Haas B.J."/>
            <person name="Belmonte R."/>
            <person name="Lobach L."/>
            <person name="Christie J."/>
            <person name="van den Ackerveken G."/>
            <person name="Bottin A."/>
            <person name="Bulone V."/>
            <person name="Diaz-Moreno S.M."/>
            <person name="Dumas B."/>
            <person name="Fan L."/>
            <person name="Gaulin E."/>
            <person name="Govers F."/>
            <person name="Grenville-Briggs L.J."/>
            <person name="Horner N.R."/>
            <person name="Levin J.Z."/>
            <person name="Mammella M."/>
            <person name="Meijer H.J."/>
            <person name="Morris P."/>
            <person name="Nusbaum C."/>
            <person name="Oome S."/>
            <person name="Phillips A.J."/>
            <person name="van Rooyen D."/>
            <person name="Rzeszutek E."/>
            <person name="Saraiva M."/>
            <person name="Secombes C.J."/>
            <person name="Seidl M.F."/>
            <person name="Snel B."/>
            <person name="Stassen J.H."/>
            <person name="Sykes S."/>
            <person name="Tripathy S."/>
            <person name="van den Berg H."/>
            <person name="Vega-Arreguin J.C."/>
            <person name="Wawra S."/>
            <person name="Young S.K."/>
            <person name="Zeng Q."/>
            <person name="Dieguez-Uribeondo J."/>
            <person name="Russ C."/>
            <person name="Tyler B.M."/>
            <person name="van West P."/>
        </authorList>
    </citation>
    <scope>NUCLEOTIDE SEQUENCE [LARGE SCALE GENOMIC DNA]</scope>
    <source>
        <strain evidence="2 3">CBS 223.65</strain>
    </source>
</reference>
<dbReference type="PANTHER" id="PTHR12242:SF22">
    <property type="entry name" value="OS02G0130600 PROTEIN"/>
    <property type="match status" value="1"/>
</dbReference>
<accession>A0A067BSU0</accession>
<sequence length="248" mass="27898">MGLQWAEAIVAAEYAAALGACIYSLRAWPMTTPMRLAPPQYPRALLAWRVVCLVLFSVTLAMDLYTSYGASLAYFTAWNFTLQLAYFAWTVKGSVQPCGDDVHLDMLFDVCITSALFVAFVFWTLLATPDVFHEPVSMTEHSVNVICLAIEFALNDRVVNTRHGSLVALWPLLYGIFTWMSHNCVIPGGGWPYDFMVADQPTAPLWYLGIFLLQVACFMLCLVVSRLKRHLLESRRDDDKRCISYGSV</sequence>
<dbReference type="RefSeq" id="XP_012211603.1">
    <property type="nucleotide sequence ID" value="XM_012356213.1"/>
</dbReference>
<dbReference type="Proteomes" id="UP000030745">
    <property type="component" value="Unassembled WGS sequence"/>
</dbReference>
<gene>
    <name evidence="2" type="ORF">SPRG_16759</name>
</gene>
<keyword evidence="1" id="KW-0812">Transmembrane</keyword>
<keyword evidence="1" id="KW-0472">Membrane</keyword>
<dbReference type="OMA" id="CLAIEFA"/>
<dbReference type="EMBL" id="KK583591">
    <property type="protein sequence ID" value="KDO17687.1"/>
    <property type="molecule type" value="Genomic_DNA"/>
</dbReference>
<proteinExistence type="predicted"/>
<feature type="transmembrane region" description="Helical" evidence="1">
    <location>
        <begin position="166"/>
        <end position="193"/>
    </location>
</feature>
<feature type="transmembrane region" description="Helical" evidence="1">
    <location>
        <begin position="72"/>
        <end position="91"/>
    </location>
</feature>
<keyword evidence="1" id="KW-1133">Transmembrane helix</keyword>
<dbReference type="PANTHER" id="PTHR12242">
    <property type="entry name" value="OS02G0130600 PROTEIN-RELATED"/>
    <property type="match status" value="1"/>
</dbReference>